<evidence type="ECO:0000256" key="8">
    <source>
        <dbReference type="ARBA" id="ARBA00022679"/>
    </source>
</evidence>
<organism evidence="13 14">
    <name type="scientific">Exidia glandulosa HHB12029</name>
    <dbReference type="NCBI Taxonomy" id="1314781"/>
    <lineage>
        <taxon>Eukaryota</taxon>
        <taxon>Fungi</taxon>
        <taxon>Dikarya</taxon>
        <taxon>Basidiomycota</taxon>
        <taxon>Agaricomycotina</taxon>
        <taxon>Agaricomycetes</taxon>
        <taxon>Auriculariales</taxon>
        <taxon>Exidiaceae</taxon>
        <taxon>Exidia</taxon>
    </lineage>
</organism>
<evidence type="ECO:0000256" key="10">
    <source>
        <dbReference type="ARBA" id="ARBA00022694"/>
    </source>
</evidence>
<dbReference type="Proteomes" id="UP000077266">
    <property type="component" value="Unassembled WGS sequence"/>
</dbReference>
<evidence type="ECO:0000313" key="14">
    <source>
        <dbReference type="Proteomes" id="UP000077266"/>
    </source>
</evidence>
<keyword evidence="14" id="KW-1185">Reference proteome</keyword>
<evidence type="ECO:0000256" key="4">
    <source>
        <dbReference type="ARBA" id="ARBA00012795"/>
    </source>
</evidence>
<sequence length="511" mass="57689">MAPVSRPRLEPSPCFDVRDDDTLTLRSPTSTTAWTPVISCSAPFPEAAFDSAVYSFITQPEQNSTLILRAEIVSDVEYSSCEELAQERFPSLVGLRVTRAIRRVLLPRRPARDSSIIQDCIFYAGSEHDASTSCLVLTPLVEDGKALPYYHPAVRHLAFRFFDSTLRIEAVLLPDSPALSLESRLYRTCLALLDTLHRYMWGHVSNWQKRVQHDILVPRNEYQDLYLIMRERHKHLASEWKEDTDPTKHVFEELGIAVYLMLLWKTTYAASVNAGISNGAALDEPWRSWPRPPGGFLDLGCGAGMLTHVLVAEGYSGHGIDVRARKSWEYYPKATRESLHVHPLDPTHVLDDEWESARFFPDGVFLIGNHSDELTPWLPVLGRMTRASAYLSIPCCAWTLDAKFERSHAPDLPETGDRLEIASLHIPVELNPSAGQSSYEAYRTWLGRLSLVCGWKIEADVLRIPSTRNWALVGRASNDIPEEEVIQAVRDLVQEVVDRGVFRARAGKVME</sequence>
<comment type="function">
    <text evidence="12">Adenosyl-L-methionine (AdoMet)-dependent tRNA (uracil-O(2)-)-methyltransferase.</text>
</comment>
<dbReference type="STRING" id="1314781.A0A165KDY5"/>
<proteinExistence type="inferred from homology"/>
<dbReference type="PANTHER" id="PTHR21210:SF0">
    <property type="entry name" value="TRNA (URACIL-O(2)-)-METHYLTRANSFERASE-RELATED"/>
    <property type="match status" value="1"/>
</dbReference>
<name>A0A165KDY5_EXIGL</name>
<comment type="similarity">
    <text evidence="3 12">Belongs to the TRM44 family.</text>
</comment>
<keyword evidence="10 12" id="KW-0819">tRNA processing</keyword>
<evidence type="ECO:0000256" key="5">
    <source>
        <dbReference type="ARBA" id="ARBA00017788"/>
    </source>
</evidence>
<protein>
    <recommendedName>
        <fullName evidence="5 12">tRNA (uracil-O(2)-)-methyltransferase</fullName>
        <ecNumber evidence="4 12">2.1.1.211</ecNumber>
    </recommendedName>
</protein>
<comment type="function">
    <text evidence="1">Probable adenosyl-L-methionine (AdoMet)-dependent tRNA (uracil-O(2)-)-methyltransferase.</text>
</comment>
<keyword evidence="6 12" id="KW-0963">Cytoplasm</keyword>
<keyword evidence="9 12" id="KW-0949">S-adenosyl-L-methionine</keyword>
<dbReference type="InterPro" id="IPR011671">
    <property type="entry name" value="tRNA_uracil_MeTrfase"/>
</dbReference>
<keyword evidence="7 12" id="KW-0489">Methyltransferase</keyword>
<accession>A0A165KDY5</accession>
<comment type="subcellular location">
    <subcellularLocation>
        <location evidence="2 12">Cytoplasm</location>
    </subcellularLocation>
</comment>
<comment type="catalytic activity">
    <reaction evidence="11 12">
        <text>uridine(44) in tRNA(Ser) + S-adenosyl-L-methionine = 2'-O-methyluridine(44) in tRNA(Ser) + S-adenosyl-L-homocysteine + H(+)</text>
        <dbReference type="Rhea" id="RHEA:43100"/>
        <dbReference type="Rhea" id="RHEA-COMP:10339"/>
        <dbReference type="Rhea" id="RHEA-COMP:10340"/>
        <dbReference type="ChEBI" id="CHEBI:15378"/>
        <dbReference type="ChEBI" id="CHEBI:57856"/>
        <dbReference type="ChEBI" id="CHEBI:59789"/>
        <dbReference type="ChEBI" id="CHEBI:65315"/>
        <dbReference type="ChEBI" id="CHEBI:74478"/>
        <dbReference type="EC" id="2.1.1.211"/>
    </reaction>
</comment>
<gene>
    <name evidence="13" type="ORF">EXIGLDRAFT_671365</name>
</gene>
<evidence type="ECO:0000256" key="11">
    <source>
        <dbReference type="ARBA" id="ARBA00047957"/>
    </source>
</evidence>
<evidence type="ECO:0000256" key="1">
    <source>
        <dbReference type="ARBA" id="ARBA00002778"/>
    </source>
</evidence>
<evidence type="ECO:0000256" key="6">
    <source>
        <dbReference type="ARBA" id="ARBA00022490"/>
    </source>
</evidence>
<dbReference type="AlphaFoldDB" id="A0A165KDY5"/>
<dbReference type="FunCoup" id="A0A165KDY5">
    <property type="interactions" value="46"/>
</dbReference>
<evidence type="ECO:0000256" key="12">
    <source>
        <dbReference type="RuleBase" id="RU368004"/>
    </source>
</evidence>
<evidence type="ECO:0000313" key="13">
    <source>
        <dbReference type="EMBL" id="KZV96188.1"/>
    </source>
</evidence>
<dbReference type="SUPFAM" id="SSF53335">
    <property type="entry name" value="S-adenosyl-L-methionine-dependent methyltransferases"/>
    <property type="match status" value="1"/>
</dbReference>
<dbReference type="OrthoDB" id="10047021at2759"/>
<dbReference type="GO" id="GO:0005737">
    <property type="term" value="C:cytoplasm"/>
    <property type="evidence" value="ECO:0007669"/>
    <property type="project" value="UniProtKB-SubCell"/>
</dbReference>
<keyword evidence="8 12" id="KW-0808">Transferase</keyword>
<dbReference type="Pfam" id="PF07757">
    <property type="entry name" value="AdoMet_MTase"/>
    <property type="match status" value="2"/>
</dbReference>
<dbReference type="InterPro" id="IPR029063">
    <property type="entry name" value="SAM-dependent_MTases_sf"/>
</dbReference>
<dbReference type="GO" id="GO:0030488">
    <property type="term" value="P:tRNA methylation"/>
    <property type="evidence" value="ECO:0007669"/>
    <property type="project" value="UniProtKB-UniRule"/>
</dbReference>
<dbReference type="GO" id="GO:0141101">
    <property type="term" value="F:tRNA(Ser) (uridine(44)-2'-O-)-methyltransferase activity"/>
    <property type="evidence" value="ECO:0007669"/>
    <property type="project" value="UniProtKB-EC"/>
</dbReference>
<dbReference type="EMBL" id="KV425946">
    <property type="protein sequence ID" value="KZV96188.1"/>
    <property type="molecule type" value="Genomic_DNA"/>
</dbReference>
<dbReference type="InParanoid" id="A0A165KDY5"/>
<reference evidence="13 14" key="1">
    <citation type="journal article" date="2016" name="Mol. Biol. Evol.">
        <title>Comparative Genomics of Early-Diverging Mushroom-Forming Fungi Provides Insights into the Origins of Lignocellulose Decay Capabilities.</title>
        <authorList>
            <person name="Nagy L.G."/>
            <person name="Riley R."/>
            <person name="Tritt A."/>
            <person name="Adam C."/>
            <person name="Daum C."/>
            <person name="Floudas D."/>
            <person name="Sun H."/>
            <person name="Yadav J.S."/>
            <person name="Pangilinan J."/>
            <person name="Larsson K.H."/>
            <person name="Matsuura K."/>
            <person name="Barry K."/>
            <person name="Labutti K."/>
            <person name="Kuo R."/>
            <person name="Ohm R.A."/>
            <person name="Bhattacharya S.S."/>
            <person name="Shirouzu T."/>
            <person name="Yoshinaga Y."/>
            <person name="Martin F.M."/>
            <person name="Grigoriev I.V."/>
            <person name="Hibbett D.S."/>
        </authorList>
    </citation>
    <scope>NUCLEOTIDE SEQUENCE [LARGE SCALE GENOMIC DNA]</scope>
    <source>
        <strain evidence="13 14">HHB12029</strain>
    </source>
</reference>
<evidence type="ECO:0000256" key="7">
    <source>
        <dbReference type="ARBA" id="ARBA00022603"/>
    </source>
</evidence>
<evidence type="ECO:0000256" key="9">
    <source>
        <dbReference type="ARBA" id="ARBA00022691"/>
    </source>
</evidence>
<dbReference type="PANTHER" id="PTHR21210">
    <property type="entry name" value="TRNA (URACIL-O(2)-)-METHYLTRANSFERASE-RELATED"/>
    <property type="match status" value="1"/>
</dbReference>
<evidence type="ECO:0000256" key="3">
    <source>
        <dbReference type="ARBA" id="ARBA00009056"/>
    </source>
</evidence>
<evidence type="ECO:0000256" key="2">
    <source>
        <dbReference type="ARBA" id="ARBA00004496"/>
    </source>
</evidence>
<dbReference type="EC" id="2.1.1.211" evidence="4 12"/>